<organism evidence="4 5">
    <name type="scientific">Synaphobranchus kaupii</name>
    <name type="common">Kaup's arrowtooth eel</name>
    <dbReference type="NCBI Taxonomy" id="118154"/>
    <lineage>
        <taxon>Eukaryota</taxon>
        <taxon>Metazoa</taxon>
        <taxon>Chordata</taxon>
        <taxon>Craniata</taxon>
        <taxon>Vertebrata</taxon>
        <taxon>Euteleostomi</taxon>
        <taxon>Actinopterygii</taxon>
        <taxon>Neopterygii</taxon>
        <taxon>Teleostei</taxon>
        <taxon>Anguilliformes</taxon>
        <taxon>Synaphobranchidae</taxon>
        <taxon>Synaphobranchus</taxon>
    </lineage>
</organism>
<dbReference type="InterPro" id="IPR043128">
    <property type="entry name" value="Rev_trsase/Diguanyl_cyclase"/>
</dbReference>
<dbReference type="EMBL" id="JAINUF010000007">
    <property type="protein sequence ID" value="KAJ8353493.1"/>
    <property type="molecule type" value="Genomic_DNA"/>
</dbReference>
<dbReference type="Proteomes" id="UP001152622">
    <property type="component" value="Chromosome 7"/>
</dbReference>
<dbReference type="AlphaFoldDB" id="A0A9Q1IV01"/>
<dbReference type="InterPro" id="IPR000477">
    <property type="entry name" value="RT_dom"/>
</dbReference>
<evidence type="ECO:0000256" key="1">
    <source>
        <dbReference type="ARBA" id="ARBA00010879"/>
    </source>
</evidence>
<dbReference type="PANTHER" id="PTHR33064">
    <property type="entry name" value="POL PROTEIN"/>
    <property type="match status" value="1"/>
</dbReference>
<evidence type="ECO:0000313" key="4">
    <source>
        <dbReference type="EMBL" id="KAJ8353493.1"/>
    </source>
</evidence>
<accession>A0A9Q1IV01</accession>
<sequence length="132" mass="15045">MDRLLWEHREYAAAYLDDVVIHSHNWETHLSRLRAVLHSLQKAGLTANSKKCRLGQEEAEYLGFTIGRGGVRPQHKKNRDFTKNNQTNIVQRTTVAEQAFSWLKEALATPNFSRELVVQTDTSETGLDAVLV</sequence>
<dbReference type="PANTHER" id="PTHR33064:SF37">
    <property type="entry name" value="RIBONUCLEASE H"/>
    <property type="match status" value="1"/>
</dbReference>
<gene>
    <name evidence="4" type="ORF">SKAU_G00210600</name>
</gene>
<dbReference type="InterPro" id="IPR043502">
    <property type="entry name" value="DNA/RNA_pol_sf"/>
</dbReference>
<dbReference type="Pfam" id="PF00078">
    <property type="entry name" value="RVT_1"/>
    <property type="match status" value="1"/>
</dbReference>
<dbReference type="PROSITE" id="PS50878">
    <property type="entry name" value="RT_POL"/>
    <property type="match status" value="1"/>
</dbReference>
<dbReference type="EC" id="3.1.26.4" evidence="2"/>
<proteinExistence type="inferred from homology"/>
<protein>
    <recommendedName>
        <fullName evidence="2">ribonuclease H</fullName>
        <ecNumber evidence="2">3.1.26.4</ecNumber>
    </recommendedName>
</protein>
<dbReference type="GO" id="GO:0004523">
    <property type="term" value="F:RNA-DNA hybrid ribonuclease activity"/>
    <property type="evidence" value="ECO:0007669"/>
    <property type="project" value="UniProtKB-EC"/>
</dbReference>
<comment type="similarity">
    <text evidence="1">Belongs to the beta type-B retroviral polymerase family. HERV class-II K(HML-2) pol subfamily.</text>
</comment>
<name>A0A9Q1IV01_SYNKA</name>
<dbReference type="Gene3D" id="3.30.70.270">
    <property type="match status" value="1"/>
</dbReference>
<dbReference type="SUPFAM" id="SSF56672">
    <property type="entry name" value="DNA/RNA polymerases"/>
    <property type="match status" value="1"/>
</dbReference>
<dbReference type="OrthoDB" id="6761011at2759"/>
<evidence type="ECO:0000256" key="2">
    <source>
        <dbReference type="ARBA" id="ARBA00012180"/>
    </source>
</evidence>
<comment type="caution">
    <text evidence="4">The sequence shown here is derived from an EMBL/GenBank/DDBJ whole genome shotgun (WGS) entry which is preliminary data.</text>
</comment>
<evidence type="ECO:0000259" key="3">
    <source>
        <dbReference type="PROSITE" id="PS50878"/>
    </source>
</evidence>
<evidence type="ECO:0000313" key="5">
    <source>
        <dbReference type="Proteomes" id="UP001152622"/>
    </source>
</evidence>
<dbReference type="InterPro" id="IPR051320">
    <property type="entry name" value="Viral_Replic_Matur_Polypro"/>
</dbReference>
<feature type="domain" description="Reverse transcriptase" evidence="3">
    <location>
        <begin position="1"/>
        <end position="66"/>
    </location>
</feature>
<keyword evidence="5" id="KW-1185">Reference proteome</keyword>
<reference evidence="4" key="1">
    <citation type="journal article" date="2023" name="Science">
        <title>Genome structures resolve the early diversification of teleost fishes.</title>
        <authorList>
            <person name="Parey E."/>
            <person name="Louis A."/>
            <person name="Montfort J."/>
            <person name="Bouchez O."/>
            <person name="Roques C."/>
            <person name="Iampietro C."/>
            <person name="Lluch J."/>
            <person name="Castinel A."/>
            <person name="Donnadieu C."/>
            <person name="Desvignes T."/>
            <person name="Floi Bucao C."/>
            <person name="Jouanno E."/>
            <person name="Wen M."/>
            <person name="Mejri S."/>
            <person name="Dirks R."/>
            <person name="Jansen H."/>
            <person name="Henkel C."/>
            <person name="Chen W.J."/>
            <person name="Zahm M."/>
            <person name="Cabau C."/>
            <person name="Klopp C."/>
            <person name="Thompson A.W."/>
            <person name="Robinson-Rechavi M."/>
            <person name="Braasch I."/>
            <person name="Lecointre G."/>
            <person name="Bobe J."/>
            <person name="Postlethwait J.H."/>
            <person name="Berthelot C."/>
            <person name="Roest Crollius H."/>
            <person name="Guiguen Y."/>
        </authorList>
    </citation>
    <scope>NUCLEOTIDE SEQUENCE</scope>
    <source>
        <strain evidence="4">WJC10195</strain>
    </source>
</reference>